<dbReference type="InterPro" id="IPR007604">
    <property type="entry name" value="CP2"/>
</dbReference>
<gene>
    <name evidence="3" type="ORF">HO173_006069</name>
</gene>
<keyword evidence="4" id="KW-1185">Reference proteome</keyword>
<accession>A0A8H6FW24</accession>
<evidence type="ECO:0000256" key="1">
    <source>
        <dbReference type="SAM" id="MobiDB-lite"/>
    </source>
</evidence>
<dbReference type="GO" id="GO:0005634">
    <property type="term" value="C:nucleus"/>
    <property type="evidence" value="ECO:0007669"/>
    <property type="project" value="TreeGrafter"/>
</dbReference>
<protein>
    <recommendedName>
        <fullName evidence="2">Grh/CP2 DB domain-containing protein</fullName>
    </recommendedName>
</protein>
<dbReference type="AlphaFoldDB" id="A0A8H6FW24"/>
<dbReference type="GeneID" id="59287730"/>
<dbReference type="OrthoDB" id="7680836at2759"/>
<evidence type="ECO:0000259" key="2">
    <source>
        <dbReference type="PROSITE" id="PS51968"/>
    </source>
</evidence>
<dbReference type="PROSITE" id="PS51968">
    <property type="entry name" value="GRH_CP2_DB"/>
    <property type="match status" value="1"/>
</dbReference>
<dbReference type="GO" id="GO:0000978">
    <property type="term" value="F:RNA polymerase II cis-regulatory region sequence-specific DNA binding"/>
    <property type="evidence" value="ECO:0007669"/>
    <property type="project" value="TreeGrafter"/>
</dbReference>
<proteinExistence type="predicted"/>
<evidence type="ECO:0000313" key="3">
    <source>
        <dbReference type="EMBL" id="KAF6235873.1"/>
    </source>
</evidence>
<comment type="caution">
    <text evidence="3">The sequence shown here is derived from an EMBL/GenBank/DDBJ whole genome shotgun (WGS) entry which is preliminary data.</text>
</comment>
<name>A0A8H6FW24_9LECA</name>
<dbReference type="GO" id="GO:0001228">
    <property type="term" value="F:DNA-binding transcription activator activity, RNA polymerase II-specific"/>
    <property type="evidence" value="ECO:0007669"/>
    <property type="project" value="TreeGrafter"/>
</dbReference>
<dbReference type="InterPro" id="IPR040167">
    <property type="entry name" value="TF_CP2-like"/>
</dbReference>
<feature type="compositionally biased region" description="Low complexity" evidence="1">
    <location>
        <begin position="503"/>
        <end position="512"/>
    </location>
</feature>
<organism evidence="3 4">
    <name type="scientific">Letharia columbiana</name>
    <dbReference type="NCBI Taxonomy" id="112416"/>
    <lineage>
        <taxon>Eukaryota</taxon>
        <taxon>Fungi</taxon>
        <taxon>Dikarya</taxon>
        <taxon>Ascomycota</taxon>
        <taxon>Pezizomycotina</taxon>
        <taxon>Lecanoromycetes</taxon>
        <taxon>OSLEUM clade</taxon>
        <taxon>Lecanoromycetidae</taxon>
        <taxon>Lecanorales</taxon>
        <taxon>Lecanorineae</taxon>
        <taxon>Parmeliaceae</taxon>
        <taxon>Letharia</taxon>
    </lineage>
</organism>
<evidence type="ECO:0000313" key="4">
    <source>
        <dbReference type="Proteomes" id="UP000578531"/>
    </source>
</evidence>
<dbReference type="Proteomes" id="UP000578531">
    <property type="component" value="Unassembled WGS sequence"/>
</dbReference>
<dbReference type="RefSeq" id="XP_037165240.1">
    <property type="nucleotide sequence ID" value="XM_037307980.1"/>
</dbReference>
<dbReference type="PANTHER" id="PTHR11037">
    <property type="entry name" value="TRANSCRIPTION FACTOR CP2"/>
    <property type="match status" value="1"/>
</dbReference>
<feature type="domain" description="Grh/CP2 DB" evidence="2">
    <location>
        <begin position="244"/>
        <end position="451"/>
    </location>
</feature>
<dbReference type="PANTHER" id="PTHR11037:SF20">
    <property type="entry name" value="PROTEIN GRAINYHEAD"/>
    <property type="match status" value="1"/>
</dbReference>
<dbReference type="EMBL" id="JACCJC010000022">
    <property type="protein sequence ID" value="KAF6235873.1"/>
    <property type="molecule type" value="Genomic_DNA"/>
</dbReference>
<feature type="compositionally biased region" description="Basic and acidic residues" evidence="1">
    <location>
        <begin position="426"/>
        <end position="438"/>
    </location>
</feature>
<feature type="region of interest" description="Disordered" evidence="1">
    <location>
        <begin position="467"/>
        <end position="559"/>
    </location>
</feature>
<dbReference type="Pfam" id="PF04516">
    <property type="entry name" value="CP2"/>
    <property type="match status" value="2"/>
</dbReference>
<feature type="compositionally biased region" description="Basic and acidic residues" evidence="1">
    <location>
        <begin position="537"/>
        <end position="555"/>
    </location>
</feature>
<reference evidence="3 4" key="1">
    <citation type="journal article" date="2020" name="Genomics">
        <title>Complete, high-quality genomes from long-read metagenomic sequencing of two wolf lichen thalli reveals enigmatic genome architecture.</title>
        <authorList>
            <person name="McKenzie S.K."/>
            <person name="Walston R.F."/>
            <person name="Allen J.L."/>
        </authorList>
    </citation>
    <scope>NUCLEOTIDE SEQUENCE [LARGE SCALE GENOMIC DNA]</scope>
    <source>
        <strain evidence="3">WasteWater2</strain>
    </source>
</reference>
<feature type="region of interest" description="Disordered" evidence="1">
    <location>
        <begin position="416"/>
        <end position="447"/>
    </location>
</feature>
<sequence length="688" mass="76069">MPLTFMPSQAPIGPVPLKLQQLLSSLSCFASGGAPRSWTSNSMPDSGRTTLMLAPELSVPIHLSVTESERIIRSRRKEEADAQHDDTTVAPISRVPWLSLENVVSVAPTPFMTDEPALRRPLVAQRQQVEECNQPTVVGSSQPLSPATEHDMWSEFILPESLSTSEAIWSCDFQDFPSPLTPQTSFPDTLSSASPDLQPLSPLACEDVASPDCVDVVESHEPEIVDSFYQKIGSTGSALSVQPSNEARFCHKLHAPPALMLKGSGESPVTYLNKGSHYSISVEDTLRAGPDPGEVEKKYVDPHESDHPDHGANSQVVHSDGFSLMWSADHSDMRQFSIAFRLNFRSTDFSHCKGVMGVAMQLCSKTEEISTTSVQSLRPNLEMSFCRIKSFRSHGAERKNANDMAIGEKRIRRLKQQLAQSQTRQTPKDKRLGRDKSKTLRPSGARRNHEDGILCKIKILQQNCTSTPPYTLLDQQGKKQQDCDWPPLGHKDKPPESPETGPASSSSASRSALMPITSRPKHSMLSSQPTQLPTPPRYDESQQRTSTRDLPEGTRNRSTRPGGVKIALFYIRPVGFKHVTQIDHYITVYLFERTSCDLTRKIAEAVSIDPGEVGQTTWSTVEGLTILVDADVVANMMEGQEMQIEAKSIATRSDSGRQLSCDSADEVYSCEHGVRQCTRELLEFNLVF</sequence>